<keyword evidence="1" id="KW-0472">Membrane</keyword>
<dbReference type="EMBL" id="QGKM01000045">
    <property type="protein sequence ID" value="PWQ95499.1"/>
    <property type="molecule type" value="Genomic_DNA"/>
</dbReference>
<feature type="transmembrane region" description="Helical" evidence="1">
    <location>
        <begin position="30"/>
        <end position="48"/>
    </location>
</feature>
<dbReference type="PANTHER" id="PTHR12879">
    <property type="entry name" value="SPHINGOLIPID DELTA 4 DESATURASE/C-4 HYDROXYLASE PROTEIN DES2"/>
    <property type="match status" value="1"/>
</dbReference>
<feature type="domain" description="Fatty acid desaturase" evidence="2">
    <location>
        <begin position="55"/>
        <end position="279"/>
    </location>
</feature>
<evidence type="ECO:0000313" key="4">
    <source>
        <dbReference type="Proteomes" id="UP000245539"/>
    </source>
</evidence>
<proteinExistence type="predicted"/>
<keyword evidence="4" id="KW-1185">Reference proteome</keyword>
<dbReference type="InterPro" id="IPR005804">
    <property type="entry name" value="FA_desaturase_dom"/>
</dbReference>
<dbReference type="Pfam" id="PF00487">
    <property type="entry name" value="FA_desaturase"/>
    <property type="match status" value="1"/>
</dbReference>
<feature type="transmembrane region" description="Helical" evidence="1">
    <location>
        <begin position="54"/>
        <end position="71"/>
    </location>
</feature>
<keyword evidence="1" id="KW-1133">Transmembrane helix</keyword>
<evidence type="ECO:0000256" key="1">
    <source>
        <dbReference type="SAM" id="Phobius"/>
    </source>
</evidence>
<reference evidence="3 4" key="1">
    <citation type="submission" date="2018-05" db="EMBL/GenBank/DDBJ databases">
        <title>Leucothrix arctica sp. nov., isolated from Arctic seawater.</title>
        <authorList>
            <person name="Choi A."/>
            <person name="Baek K."/>
        </authorList>
    </citation>
    <scope>NUCLEOTIDE SEQUENCE [LARGE SCALE GENOMIC DNA]</scope>
    <source>
        <strain evidence="3 4">JCM 18388</strain>
    </source>
</reference>
<feature type="transmembrane region" description="Helical" evidence="1">
    <location>
        <begin position="179"/>
        <end position="204"/>
    </location>
</feature>
<dbReference type="GO" id="GO:0046513">
    <property type="term" value="P:ceramide biosynthetic process"/>
    <property type="evidence" value="ECO:0007669"/>
    <property type="project" value="TreeGrafter"/>
</dbReference>
<dbReference type="PANTHER" id="PTHR12879:SF8">
    <property type="entry name" value="SPHINGOLIPID DELTA(4)-DESATURASE DES1"/>
    <property type="match status" value="1"/>
</dbReference>
<organism evidence="3 4">
    <name type="scientific">Leucothrix pacifica</name>
    <dbReference type="NCBI Taxonomy" id="1247513"/>
    <lineage>
        <taxon>Bacteria</taxon>
        <taxon>Pseudomonadati</taxon>
        <taxon>Pseudomonadota</taxon>
        <taxon>Gammaproteobacteria</taxon>
        <taxon>Thiotrichales</taxon>
        <taxon>Thiotrichaceae</taxon>
        <taxon>Leucothrix</taxon>
    </lineage>
</organism>
<dbReference type="OrthoDB" id="9800167at2"/>
<dbReference type="GO" id="GO:0016020">
    <property type="term" value="C:membrane"/>
    <property type="evidence" value="ECO:0007669"/>
    <property type="project" value="GOC"/>
</dbReference>
<keyword evidence="1" id="KW-0812">Transmembrane</keyword>
<evidence type="ECO:0000313" key="3">
    <source>
        <dbReference type="EMBL" id="PWQ95499.1"/>
    </source>
</evidence>
<dbReference type="AlphaFoldDB" id="A0A317CAV4"/>
<dbReference type="GO" id="GO:0042284">
    <property type="term" value="F:sphingolipid delta-4 desaturase activity"/>
    <property type="evidence" value="ECO:0007669"/>
    <property type="project" value="TreeGrafter"/>
</dbReference>
<dbReference type="Proteomes" id="UP000245539">
    <property type="component" value="Unassembled WGS sequence"/>
</dbReference>
<gene>
    <name evidence="3" type="ORF">DKW60_14895</name>
</gene>
<accession>A0A317CAV4</accession>
<protein>
    <submittedName>
        <fullName evidence="3">Fatty acid desaturase</fullName>
    </submittedName>
</protein>
<comment type="caution">
    <text evidence="3">The sequence shown here is derived from an EMBL/GenBank/DDBJ whole genome shotgun (WGS) entry which is preliminary data.</text>
</comment>
<evidence type="ECO:0000259" key="2">
    <source>
        <dbReference type="Pfam" id="PF00487"/>
    </source>
</evidence>
<dbReference type="RefSeq" id="WP_109838454.1">
    <property type="nucleotide sequence ID" value="NZ_QGKM01000045.1"/>
</dbReference>
<sequence>MNQRQFMASLTKQQRVYFAQKSDVEGLKRLLQQWLLIAVLMALVLLSQSLLLKLVFMLPLGILLVFQFTLLHETSHRTPFKSRHINDAVGNLCGFILLLPPEWFRLFHLEHHRHTNDPEKDPELASDKPQTHRQYLLHISGLTVWWGSAKSLWSNATNTIDEVYIPEGKSAGIQREARIYLALYVAAAIAILLGNTVLLSVWIVPVLLGQPFLRLYLLAEHAGCPHTSNLFENTRTTYTNKLVRWLAWNMPYHAEHHVYPAVPFYKLAEVHELSKQYLAVTSDGYMRFNRDYWKNTRQPHS</sequence>
<name>A0A317CAV4_9GAMM</name>